<keyword evidence="3" id="KW-1185">Reference proteome</keyword>
<gene>
    <name evidence="1" type="ORF">CBP51_14320</name>
    <name evidence="2" type="ORF">CBP51_14345</name>
</gene>
<organism evidence="1 3">
    <name type="scientific">Cellvibrio mixtus</name>
    <dbReference type="NCBI Taxonomy" id="39650"/>
    <lineage>
        <taxon>Bacteria</taxon>
        <taxon>Pseudomonadati</taxon>
        <taxon>Pseudomonadota</taxon>
        <taxon>Gammaproteobacteria</taxon>
        <taxon>Cellvibrionales</taxon>
        <taxon>Cellvibrionaceae</taxon>
        <taxon>Cellvibrio</taxon>
    </lineage>
</organism>
<name>A0A266Q3G5_9GAMM</name>
<dbReference type="EMBL" id="NHNI01000002">
    <property type="protein sequence ID" value="OZY84382.1"/>
    <property type="molecule type" value="Genomic_DNA"/>
</dbReference>
<evidence type="ECO:0000313" key="2">
    <source>
        <dbReference type="EMBL" id="OZY84387.1"/>
    </source>
</evidence>
<reference evidence="1" key="1">
    <citation type="submission" date="2017-05" db="EMBL/GenBank/DDBJ databases">
        <authorList>
            <person name="Song R."/>
            <person name="Chenine A.L."/>
            <person name="Ruprecht R.M."/>
        </authorList>
    </citation>
    <scope>NUCLEOTIDE SEQUENCE [LARGE SCALE GENOMIC DNA]</scope>
    <source>
        <strain evidence="1">PSBB022</strain>
    </source>
</reference>
<comment type="caution">
    <text evidence="1">The sequence shown here is derived from an EMBL/GenBank/DDBJ whole genome shotgun (WGS) entry which is preliminary data.</text>
</comment>
<dbReference type="EMBL" id="NHNI01000002">
    <property type="protein sequence ID" value="OZY84387.1"/>
    <property type="molecule type" value="Genomic_DNA"/>
</dbReference>
<evidence type="ECO:0000313" key="1">
    <source>
        <dbReference type="EMBL" id="OZY84382.1"/>
    </source>
</evidence>
<dbReference type="Proteomes" id="UP000216101">
    <property type="component" value="Unassembled WGS sequence"/>
</dbReference>
<dbReference type="AlphaFoldDB" id="A0A266Q3G5"/>
<reference evidence="3" key="2">
    <citation type="submission" date="2017-05" db="EMBL/GenBank/DDBJ databases">
        <authorList>
            <person name="Barney B.M."/>
        </authorList>
    </citation>
    <scope>NUCLEOTIDE SEQUENCE [LARGE SCALE GENOMIC DNA]</scope>
    <source>
        <strain evidence="3">PSBB022</strain>
    </source>
</reference>
<accession>A0A266Q3G5</accession>
<sequence length="116" mass="12534">MSQEITTIEAAVNSTGIDINKAVAEAQAVGQLFEKMGIKEATLHNGNYFNHNLESNTKTVVTEGCIVQEQENTVTIILKKTNAAPLSAISEIDNQTQKALGSFAGKSQPWISQNKE</sequence>
<evidence type="ECO:0000313" key="3">
    <source>
        <dbReference type="Proteomes" id="UP000216101"/>
    </source>
</evidence>
<proteinExistence type="predicted"/>
<protein>
    <submittedName>
        <fullName evidence="1">Uncharacterized protein</fullName>
    </submittedName>
</protein>
<dbReference type="RefSeq" id="WP_094985470.1">
    <property type="nucleotide sequence ID" value="NZ_NHNI01000002.1"/>
</dbReference>